<organism evidence="1">
    <name type="scientific">hydrothermal vent metagenome</name>
    <dbReference type="NCBI Taxonomy" id="652676"/>
    <lineage>
        <taxon>unclassified sequences</taxon>
        <taxon>metagenomes</taxon>
        <taxon>ecological metagenomes</taxon>
    </lineage>
</organism>
<name>A0A3B0YV18_9ZZZZ</name>
<gene>
    <name evidence="1" type="ORF">MNBD_GAMMA15-2365</name>
</gene>
<accession>A0A3B0YV18</accession>
<proteinExistence type="predicted"/>
<evidence type="ECO:0000313" key="1">
    <source>
        <dbReference type="EMBL" id="VAW80540.1"/>
    </source>
</evidence>
<sequence>DRIPREAAICGCCLVTGMQGSAANSVDVPVPGKYKFDESGSDVLSRVAAMLVEILGNYDLHARDLDACREAIMCQEKCFEHEVSTLFTQLSQP</sequence>
<protein>
    <submittedName>
        <fullName evidence="1">Uncharacterized protein</fullName>
    </submittedName>
</protein>
<feature type="non-terminal residue" evidence="1">
    <location>
        <position position="1"/>
    </location>
</feature>
<dbReference type="EMBL" id="UOFN01000129">
    <property type="protein sequence ID" value="VAW80540.1"/>
    <property type="molecule type" value="Genomic_DNA"/>
</dbReference>
<reference evidence="1" key="1">
    <citation type="submission" date="2018-06" db="EMBL/GenBank/DDBJ databases">
        <authorList>
            <person name="Zhirakovskaya E."/>
        </authorList>
    </citation>
    <scope>NUCLEOTIDE SEQUENCE</scope>
</reference>
<dbReference type="AlphaFoldDB" id="A0A3B0YV18"/>